<reference evidence="2" key="1">
    <citation type="submission" date="2020-07" db="EMBL/GenBank/DDBJ databases">
        <title>Clarias magur genome sequencing, assembly and annotation.</title>
        <authorList>
            <person name="Kushwaha B."/>
            <person name="Kumar R."/>
            <person name="Das P."/>
            <person name="Joshi C.G."/>
            <person name="Kumar D."/>
            <person name="Nagpure N.S."/>
            <person name="Pandey M."/>
            <person name="Agarwal S."/>
            <person name="Srivastava S."/>
            <person name="Singh M."/>
            <person name="Sahoo L."/>
            <person name="Jayasankar P."/>
            <person name="Meher P.K."/>
            <person name="Koringa P.G."/>
            <person name="Iquebal M.A."/>
            <person name="Das S.P."/>
            <person name="Bit A."/>
            <person name="Patnaik S."/>
            <person name="Patel N."/>
            <person name="Shah T.M."/>
            <person name="Hinsu A."/>
            <person name="Jena J.K."/>
        </authorList>
    </citation>
    <scope>NUCLEOTIDE SEQUENCE</scope>
    <source>
        <strain evidence="2">CIFAMagur01</strain>
        <tissue evidence="2">Testis</tissue>
    </source>
</reference>
<gene>
    <name evidence="2" type="ORF">DAT39_021360</name>
</gene>
<proteinExistence type="predicted"/>
<protein>
    <submittedName>
        <fullName evidence="2">Ankyrin-2-like isoform X5</fullName>
    </submittedName>
</protein>
<comment type="caution">
    <text evidence="2">The sequence shown here is derived from an EMBL/GenBank/DDBJ whole genome shotgun (WGS) entry which is preliminary data.</text>
</comment>
<organism evidence="2 3">
    <name type="scientific">Clarias magur</name>
    <name type="common">Asian catfish</name>
    <name type="synonym">Macropteronotus magur</name>
    <dbReference type="NCBI Taxonomy" id="1594786"/>
    <lineage>
        <taxon>Eukaryota</taxon>
        <taxon>Metazoa</taxon>
        <taxon>Chordata</taxon>
        <taxon>Craniata</taxon>
        <taxon>Vertebrata</taxon>
        <taxon>Euteleostomi</taxon>
        <taxon>Actinopterygii</taxon>
        <taxon>Neopterygii</taxon>
        <taxon>Teleostei</taxon>
        <taxon>Ostariophysi</taxon>
        <taxon>Siluriformes</taxon>
        <taxon>Clariidae</taxon>
        <taxon>Clarias</taxon>
    </lineage>
</organism>
<feature type="region of interest" description="Disordered" evidence="1">
    <location>
        <begin position="1"/>
        <end position="25"/>
    </location>
</feature>
<feature type="region of interest" description="Disordered" evidence="1">
    <location>
        <begin position="43"/>
        <end position="64"/>
    </location>
</feature>
<name>A0A8J4T4Q2_CLAMG</name>
<dbReference type="AlphaFoldDB" id="A0A8J4T4Q2"/>
<dbReference type="EMBL" id="QNUK01000890">
    <property type="protein sequence ID" value="KAF5888940.1"/>
    <property type="molecule type" value="Genomic_DNA"/>
</dbReference>
<evidence type="ECO:0000256" key="1">
    <source>
        <dbReference type="SAM" id="MobiDB-lite"/>
    </source>
</evidence>
<feature type="non-terminal residue" evidence="2">
    <location>
        <position position="64"/>
    </location>
</feature>
<feature type="non-terminal residue" evidence="2">
    <location>
        <position position="1"/>
    </location>
</feature>
<accession>A0A8J4T4Q2</accession>
<evidence type="ECO:0000313" key="3">
    <source>
        <dbReference type="Proteomes" id="UP000727407"/>
    </source>
</evidence>
<dbReference type="Proteomes" id="UP000727407">
    <property type="component" value="Unassembled WGS sequence"/>
</dbReference>
<dbReference type="OrthoDB" id="20872at2759"/>
<sequence>LSSVQEVSPRMVRKADVSQKPPAAVSEEDLSVASLLDIPSWAEPVGHTNSESIHGDMLEELEVT</sequence>
<keyword evidence="3" id="KW-1185">Reference proteome</keyword>
<evidence type="ECO:0000313" key="2">
    <source>
        <dbReference type="EMBL" id="KAF5888940.1"/>
    </source>
</evidence>